<dbReference type="eggNOG" id="COG0730">
    <property type="taxonomic scope" value="Bacteria"/>
</dbReference>
<evidence type="ECO:0000256" key="7">
    <source>
        <dbReference type="ARBA" id="ARBA00023136"/>
    </source>
</evidence>
<evidence type="ECO:0000256" key="6">
    <source>
        <dbReference type="ARBA" id="ARBA00022989"/>
    </source>
</evidence>
<evidence type="ECO:0000313" key="10">
    <source>
        <dbReference type="Proteomes" id="UP000008888"/>
    </source>
</evidence>
<dbReference type="AlphaFoldDB" id="G0A5Y1"/>
<keyword evidence="3" id="KW-0813">Transport</keyword>
<organism evidence="9 10">
    <name type="scientific">Methylomonas methanica (strain DSM 25384 / MC09)</name>
    <dbReference type="NCBI Taxonomy" id="857087"/>
    <lineage>
        <taxon>Bacteria</taxon>
        <taxon>Pseudomonadati</taxon>
        <taxon>Pseudomonadota</taxon>
        <taxon>Gammaproteobacteria</taxon>
        <taxon>Methylococcales</taxon>
        <taxon>Methylococcaceae</taxon>
        <taxon>Methylomonas</taxon>
    </lineage>
</organism>
<dbReference type="KEGG" id="mmt:Metme_0819"/>
<keyword evidence="10" id="KW-1185">Reference proteome</keyword>
<dbReference type="PANTHER" id="PTHR30269:SF37">
    <property type="entry name" value="MEMBRANE TRANSPORTER PROTEIN"/>
    <property type="match status" value="1"/>
</dbReference>
<dbReference type="GO" id="GO:0005886">
    <property type="term" value="C:plasma membrane"/>
    <property type="evidence" value="ECO:0007669"/>
    <property type="project" value="UniProtKB-SubCell"/>
</dbReference>
<reference evidence="9 10" key="1">
    <citation type="journal article" date="2011" name="J. Bacteriol.">
        <title>Complete Genome Sequence of the Aerobic Marine Methanotroph Methylomonas methanica MC09.</title>
        <authorList>
            <person name="Boden R."/>
            <person name="Cunliffe M."/>
            <person name="Scanlan J."/>
            <person name="Moussard H."/>
            <person name="Kits K.D."/>
            <person name="Klotz M.G."/>
            <person name="Jetten M.S."/>
            <person name="Vuilleumier S."/>
            <person name="Han J."/>
            <person name="Peters L."/>
            <person name="Mikhailova N."/>
            <person name="Teshima H."/>
            <person name="Tapia R."/>
            <person name="Kyrpides N."/>
            <person name="Ivanova N."/>
            <person name="Pagani I."/>
            <person name="Cheng J.F."/>
            <person name="Goodwin L."/>
            <person name="Han C."/>
            <person name="Hauser L."/>
            <person name="Land M.L."/>
            <person name="Lapidus A."/>
            <person name="Lucas S."/>
            <person name="Pitluck S."/>
            <person name="Woyke T."/>
            <person name="Stein L."/>
            <person name="Murrell J.C."/>
        </authorList>
    </citation>
    <scope>NUCLEOTIDE SEQUENCE [LARGE SCALE GENOMIC DNA]</scope>
    <source>
        <strain evidence="9 10">MC09</strain>
    </source>
</reference>
<evidence type="ECO:0000256" key="3">
    <source>
        <dbReference type="ARBA" id="ARBA00022448"/>
    </source>
</evidence>
<proteinExistence type="inferred from homology"/>
<comment type="similarity">
    <text evidence="2 8">Belongs to the 4-toluene sulfonate uptake permease (TSUP) (TC 2.A.102) family.</text>
</comment>
<feature type="transmembrane region" description="Helical" evidence="8">
    <location>
        <begin position="126"/>
        <end position="149"/>
    </location>
</feature>
<keyword evidence="4 8" id="KW-1003">Cell membrane</keyword>
<evidence type="ECO:0000313" key="9">
    <source>
        <dbReference type="EMBL" id="AEF99258.1"/>
    </source>
</evidence>
<evidence type="ECO:0000256" key="4">
    <source>
        <dbReference type="ARBA" id="ARBA00022475"/>
    </source>
</evidence>
<feature type="transmembrane region" description="Helical" evidence="8">
    <location>
        <begin position="225"/>
        <end position="245"/>
    </location>
</feature>
<dbReference type="InterPro" id="IPR052017">
    <property type="entry name" value="TSUP"/>
</dbReference>
<evidence type="ECO:0000256" key="5">
    <source>
        <dbReference type="ARBA" id="ARBA00022692"/>
    </source>
</evidence>
<gene>
    <name evidence="9" type="ordered locus">Metme_0819</name>
</gene>
<reference key="2">
    <citation type="submission" date="2011-05" db="EMBL/GenBank/DDBJ databases">
        <title>Complete genome sequence of the aerobic marine methanotroph Methylomonas methanica MC09.</title>
        <authorList>
            <person name="Boden R."/>
            <person name="Cunliffe M."/>
            <person name="Scanlan J."/>
            <person name="Moussard H."/>
            <person name="Kits K.D."/>
            <person name="Klotz M."/>
            <person name="Jetten M."/>
            <person name="Vuilleumier S."/>
            <person name="Han J."/>
            <person name="Peters L."/>
            <person name="Mikhailova N."/>
            <person name="Teshima H."/>
            <person name="Tapia R."/>
            <person name="Kyrpides N."/>
            <person name="Ivanova N."/>
            <person name="Pagani I."/>
            <person name="Cheng J.-F."/>
            <person name="Goodwin L."/>
            <person name="Han C."/>
            <person name="Hauser L."/>
            <person name="Land M."/>
            <person name="Lapidus A."/>
            <person name="Lucas S."/>
            <person name="Pitluck S."/>
            <person name="Woyke T."/>
            <person name="Stein L.Y."/>
            <person name="Murrell C."/>
        </authorList>
    </citation>
    <scope>NUCLEOTIDE SEQUENCE</scope>
    <source>
        <strain>MC09</strain>
    </source>
</reference>
<dbReference type="EMBL" id="CP002738">
    <property type="protein sequence ID" value="AEF99258.1"/>
    <property type="molecule type" value="Genomic_DNA"/>
</dbReference>
<sequence>MLLLTLFIASFVAFSISAVCGGGAGLVLIPILGFVLPVTQVPTALTIGTASSAFSRIWLFYEAIRWDIFKLFLPTALLGVLIGTWVLSYLDPVYLELCMSVFLVSNLTQLIGGSKSIAVQRAFSPWLLRLIGFLAGFISGLTGAVGVLFNRFYFRFGLSNQEIVATRAANEALLHLLKLYIYAYLGFLTMQSLQIGLVVALAALLSSRLMKVLLPKLSKALFVRFGYGAMVVAGVLMFNSALVQIKAAHHPDFRVQQLAKGLDASWSWDALIYSLEFKYAEGLEFEKVVPFSDLSADEQAFVYAQQALYAKVIIEKVYTLGTQSYEAYFYDEKNKLIKKVKFKPML</sequence>
<dbReference type="HOGENOM" id="CLU_054750_4_0_6"/>
<feature type="transmembrane region" description="Helical" evidence="8">
    <location>
        <begin position="68"/>
        <end position="87"/>
    </location>
</feature>
<accession>G0A5Y1</accession>
<dbReference type="PANTHER" id="PTHR30269">
    <property type="entry name" value="TRANSMEMBRANE PROTEIN YFCA"/>
    <property type="match status" value="1"/>
</dbReference>
<dbReference type="Pfam" id="PF01925">
    <property type="entry name" value="TauE"/>
    <property type="match status" value="1"/>
</dbReference>
<dbReference type="InterPro" id="IPR002781">
    <property type="entry name" value="TM_pro_TauE-like"/>
</dbReference>
<dbReference type="STRING" id="857087.Metme_0819"/>
<protein>
    <recommendedName>
        <fullName evidence="8">Probable membrane transporter protein</fullName>
    </recommendedName>
</protein>
<keyword evidence="5 8" id="KW-0812">Transmembrane</keyword>
<evidence type="ECO:0000256" key="1">
    <source>
        <dbReference type="ARBA" id="ARBA00004651"/>
    </source>
</evidence>
<comment type="subcellular location">
    <subcellularLocation>
        <location evidence="1 8">Cell membrane</location>
        <topology evidence="1 8">Multi-pass membrane protein</topology>
    </subcellularLocation>
</comment>
<dbReference type="OrthoDB" id="8421744at2"/>
<feature type="transmembrane region" description="Helical" evidence="8">
    <location>
        <begin position="181"/>
        <end position="205"/>
    </location>
</feature>
<dbReference type="Proteomes" id="UP000008888">
    <property type="component" value="Chromosome"/>
</dbReference>
<keyword evidence="6 8" id="KW-1133">Transmembrane helix</keyword>
<reference evidence="10" key="3">
    <citation type="submission" date="2011-05" db="EMBL/GenBank/DDBJ databases">
        <title>Complete sequence of Methylomonas methanica MC09.</title>
        <authorList>
            <consortium name="US DOE Joint Genome Institute"/>
            <person name="Lucas S."/>
            <person name="Han J."/>
            <person name="Lapidus A."/>
            <person name="Cheng J.-F."/>
            <person name="Goodwin L."/>
            <person name="Pitluck S."/>
            <person name="Peters L."/>
            <person name="Mikhailova N."/>
            <person name="Teshima H."/>
            <person name="Han C."/>
            <person name="Tapia R."/>
            <person name="Land M."/>
            <person name="Hauser L."/>
            <person name="Kyrpides N."/>
            <person name="Ivanova N."/>
            <person name="Pagani I."/>
            <person name="Stein L."/>
            <person name="Woyke T."/>
        </authorList>
    </citation>
    <scope>NUCLEOTIDE SEQUENCE [LARGE SCALE GENOMIC DNA]</scope>
    <source>
        <strain evidence="10">MC09</strain>
    </source>
</reference>
<dbReference type="RefSeq" id="WP_013817527.1">
    <property type="nucleotide sequence ID" value="NC_015572.1"/>
</dbReference>
<evidence type="ECO:0000256" key="8">
    <source>
        <dbReference type="RuleBase" id="RU363041"/>
    </source>
</evidence>
<evidence type="ECO:0000256" key="2">
    <source>
        <dbReference type="ARBA" id="ARBA00009142"/>
    </source>
</evidence>
<name>G0A5Y1_METMM</name>
<keyword evidence="7 8" id="KW-0472">Membrane</keyword>